<reference evidence="3" key="1">
    <citation type="submission" date="2016-10" db="EMBL/GenBank/DDBJ databases">
        <authorList>
            <person name="Varghese N."/>
            <person name="Submissions S."/>
        </authorList>
    </citation>
    <scope>NUCLEOTIDE SEQUENCE [LARGE SCALE GENOMIC DNA]</scope>
    <source>
        <strain evidence="3">B48,IBRC-M 10115,DSM 25386,CECT 8001</strain>
    </source>
</reference>
<organism evidence="2 3">
    <name type="scientific">Mesobacillus persicus</name>
    <dbReference type="NCBI Taxonomy" id="930146"/>
    <lineage>
        <taxon>Bacteria</taxon>
        <taxon>Bacillati</taxon>
        <taxon>Bacillota</taxon>
        <taxon>Bacilli</taxon>
        <taxon>Bacillales</taxon>
        <taxon>Bacillaceae</taxon>
        <taxon>Mesobacillus</taxon>
    </lineage>
</organism>
<gene>
    <name evidence="2" type="ORF">SAMN05192533_109135</name>
</gene>
<name>A0A1H8E252_9BACI</name>
<dbReference type="InterPro" id="IPR050706">
    <property type="entry name" value="Cyclic-di-GMP_PDE-like"/>
</dbReference>
<evidence type="ECO:0000259" key="1">
    <source>
        <dbReference type="PROSITE" id="PS50883"/>
    </source>
</evidence>
<dbReference type="CDD" id="cd01948">
    <property type="entry name" value="EAL"/>
    <property type="match status" value="1"/>
</dbReference>
<evidence type="ECO:0000313" key="3">
    <source>
        <dbReference type="Proteomes" id="UP000198553"/>
    </source>
</evidence>
<proteinExistence type="predicted"/>
<dbReference type="PANTHER" id="PTHR33121:SF70">
    <property type="entry name" value="SIGNALING PROTEIN YKOW"/>
    <property type="match status" value="1"/>
</dbReference>
<dbReference type="SMART" id="SM00052">
    <property type="entry name" value="EAL"/>
    <property type="match status" value="1"/>
</dbReference>
<evidence type="ECO:0000313" key="2">
    <source>
        <dbReference type="EMBL" id="SEN13552.1"/>
    </source>
</evidence>
<dbReference type="PANTHER" id="PTHR33121">
    <property type="entry name" value="CYCLIC DI-GMP PHOSPHODIESTERASE PDEF"/>
    <property type="match status" value="1"/>
</dbReference>
<dbReference type="Proteomes" id="UP000198553">
    <property type="component" value="Unassembled WGS sequence"/>
</dbReference>
<dbReference type="STRING" id="930146.SAMN05192533_109135"/>
<dbReference type="Gene3D" id="3.20.20.450">
    <property type="entry name" value="EAL domain"/>
    <property type="match status" value="1"/>
</dbReference>
<dbReference type="InterPro" id="IPR001633">
    <property type="entry name" value="EAL_dom"/>
</dbReference>
<dbReference type="GO" id="GO:0071111">
    <property type="term" value="F:cyclic-guanylate-specific phosphodiesterase activity"/>
    <property type="evidence" value="ECO:0007669"/>
    <property type="project" value="InterPro"/>
</dbReference>
<dbReference type="PROSITE" id="PS50883">
    <property type="entry name" value="EAL"/>
    <property type="match status" value="1"/>
</dbReference>
<dbReference type="SUPFAM" id="SSF141868">
    <property type="entry name" value="EAL domain-like"/>
    <property type="match status" value="1"/>
</dbReference>
<keyword evidence="3" id="KW-1185">Reference proteome</keyword>
<dbReference type="RefSeq" id="WP_244532600.1">
    <property type="nucleotide sequence ID" value="NZ_FOBW01000009.1"/>
</dbReference>
<protein>
    <submittedName>
        <fullName evidence="2">EAL domain, c-di-GMP-specific phosphodiesterase class I (Or its enzymatically inactive variant)</fullName>
    </submittedName>
</protein>
<accession>A0A1H8E252</accession>
<dbReference type="FunFam" id="3.20.20.450:FF:000001">
    <property type="entry name" value="Cyclic di-GMP phosphodiesterase yahA"/>
    <property type="match status" value="1"/>
</dbReference>
<feature type="domain" description="EAL" evidence="1">
    <location>
        <begin position="101"/>
        <end position="355"/>
    </location>
</feature>
<dbReference type="EMBL" id="FOBW01000009">
    <property type="protein sequence ID" value="SEN13552.1"/>
    <property type="molecule type" value="Genomic_DNA"/>
</dbReference>
<sequence>MTKSFSCIYDNDAQLDCFVKENGLLDVSNLLIQIFSKEEGYLVSLHEQMKQRFPSATIMGFSPTEMTPTRKVRKGKVFLSFTTIEEKNIKLAYYDYESVLRFELSNHLQKALERKELFLCYQPLVCLRTGEMISSEALLRWEHPKLGPISPARFIPVAEEMGFIQEIGAWVLNSACKQTKAWQLKGMHQLGVCVNVSAKQFLNPSFLDEVKLALKVSGLEAQYLTLELTESTMFQNLDESIDIMKALRNTGINVSIDDFGTGYSSLSYLKYLPINSLKIDQAFVNSLQATPIDTAIVKAIITMGEVLSVDIVAEGVETKVQADLLRELNCQYAQGYYIKKPLIADEFEVFAQQLIMS</sequence>
<dbReference type="InterPro" id="IPR035919">
    <property type="entry name" value="EAL_sf"/>
</dbReference>
<dbReference type="AlphaFoldDB" id="A0A1H8E252"/>
<dbReference type="Pfam" id="PF00563">
    <property type="entry name" value="EAL"/>
    <property type="match status" value="1"/>
</dbReference>